<evidence type="ECO:0000313" key="2">
    <source>
        <dbReference type="EMBL" id="CAK8676831.1"/>
    </source>
</evidence>
<accession>A0ABP0FBR4</accession>
<feature type="region of interest" description="Disordered" evidence="1">
    <location>
        <begin position="62"/>
        <end position="82"/>
    </location>
</feature>
<dbReference type="EMBL" id="CAWYQH010000035">
    <property type="protein sequence ID" value="CAK8676831.1"/>
    <property type="molecule type" value="Genomic_DNA"/>
</dbReference>
<dbReference type="Proteomes" id="UP001642483">
    <property type="component" value="Unassembled WGS sequence"/>
</dbReference>
<protein>
    <submittedName>
        <fullName evidence="2">Uncharacterized protein</fullName>
    </submittedName>
</protein>
<name>A0ABP0FBR4_CLALP</name>
<feature type="region of interest" description="Disordered" evidence="1">
    <location>
        <begin position="17"/>
        <end position="47"/>
    </location>
</feature>
<feature type="compositionally biased region" description="Basic residues" evidence="1">
    <location>
        <begin position="68"/>
        <end position="82"/>
    </location>
</feature>
<sequence>MSIKLILLRHLSDDLAQDNAIEKDKLPPKETADPVESTMPQKQLSRISRFLSGPAVATQMDREVVWQKKTRRSHKAKGPNHW</sequence>
<evidence type="ECO:0000256" key="1">
    <source>
        <dbReference type="SAM" id="MobiDB-lite"/>
    </source>
</evidence>
<organism evidence="2 3">
    <name type="scientific">Clavelina lepadiformis</name>
    <name type="common">Light-bulb sea squirt</name>
    <name type="synonym">Ascidia lepadiformis</name>
    <dbReference type="NCBI Taxonomy" id="159417"/>
    <lineage>
        <taxon>Eukaryota</taxon>
        <taxon>Metazoa</taxon>
        <taxon>Chordata</taxon>
        <taxon>Tunicata</taxon>
        <taxon>Ascidiacea</taxon>
        <taxon>Aplousobranchia</taxon>
        <taxon>Clavelinidae</taxon>
        <taxon>Clavelina</taxon>
    </lineage>
</organism>
<evidence type="ECO:0000313" key="3">
    <source>
        <dbReference type="Proteomes" id="UP001642483"/>
    </source>
</evidence>
<reference evidence="2 3" key="1">
    <citation type="submission" date="2024-02" db="EMBL/GenBank/DDBJ databases">
        <authorList>
            <person name="Daric V."/>
            <person name="Darras S."/>
        </authorList>
    </citation>
    <scope>NUCLEOTIDE SEQUENCE [LARGE SCALE GENOMIC DNA]</scope>
</reference>
<comment type="caution">
    <text evidence="2">The sequence shown here is derived from an EMBL/GenBank/DDBJ whole genome shotgun (WGS) entry which is preliminary data.</text>
</comment>
<keyword evidence="3" id="KW-1185">Reference proteome</keyword>
<gene>
    <name evidence="2" type="ORF">CVLEPA_LOCUS6263</name>
</gene>
<proteinExistence type="predicted"/>
<feature type="compositionally biased region" description="Basic and acidic residues" evidence="1">
    <location>
        <begin position="20"/>
        <end position="32"/>
    </location>
</feature>